<dbReference type="Proteomes" id="UP001082899">
    <property type="component" value="Unassembled WGS sequence"/>
</dbReference>
<sequence>MRHLVEQGWRRLGQNVRAGGVEIDLIMRDPAGVVVFVEVRARGSARYGGAAASVGAHKRARLRRGAAVWLMRWRGPPPPCRFDVLAFEQGRIVWLPDAFGIVD</sequence>
<dbReference type="InterPro" id="IPR011335">
    <property type="entry name" value="Restrct_endonuc-II-like"/>
</dbReference>
<dbReference type="NCBIfam" id="NF009150">
    <property type="entry name" value="PRK12497.1-3"/>
    <property type="match status" value="1"/>
</dbReference>
<evidence type="ECO:0000256" key="1">
    <source>
        <dbReference type="ARBA" id="ARBA00006738"/>
    </source>
</evidence>
<comment type="caution">
    <text evidence="2">The sequence shown here is derived from an EMBL/GenBank/DDBJ whole genome shotgun (WGS) entry which is preliminary data.</text>
</comment>
<organism evidence="2 3">
    <name type="scientific">Robbsia betulipollinis</name>
    <dbReference type="NCBI Taxonomy" id="2981849"/>
    <lineage>
        <taxon>Bacteria</taxon>
        <taxon>Pseudomonadati</taxon>
        <taxon>Pseudomonadota</taxon>
        <taxon>Betaproteobacteria</taxon>
        <taxon>Burkholderiales</taxon>
        <taxon>Burkholderiaceae</taxon>
        <taxon>Robbsia</taxon>
    </lineage>
</organism>
<gene>
    <name evidence="2" type="ORF">OVY01_21455</name>
</gene>
<dbReference type="Gene3D" id="3.40.1350.10">
    <property type="match status" value="1"/>
</dbReference>
<proteinExistence type="inferred from homology"/>
<evidence type="ECO:0000313" key="2">
    <source>
        <dbReference type="EMBL" id="MCY0389713.1"/>
    </source>
</evidence>
<dbReference type="PANTHER" id="PTHR34039:SF1">
    <property type="entry name" value="UPF0102 PROTEIN YRAN"/>
    <property type="match status" value="1"/>
</dbReference>
<dbReference type="InterPro" id="IPR003509">
    <property type="entry name" value="UPF0102_YraN-like"/>
</dbReference>
<comment type="similarity">
    <text evidence="1">Belongs to the UPF0102 family.</text>
</comment>
<dbReference type="SUPFAM" id="SSF52980">
    <property type="entry name" value="Restriction endonuclease-like"/>
    <property type="match status" value="1"/>
</dbReference>
<accession>A0ABT3ZT36</accession>
<dbReference type="InterPro" id="IPR011856">
    <property type="entry name" value="tRNA_endonuc-like_dom_sf"/>
</dbReference>
<dbReference type="Pfam" id="PF02021">
    <property type="entry name" value="UPF0102"/>
    <property type="match status" value="1"/>
</dbReference>
<evidence type="ECO:0000313" key="3">
    <source>
        <dbReference type="Proteomes" id="UP001082899"/>
    </source>
</evidence>
<dbReference type="PANTHER" id="PTHR34039">
    <property type="entry name" value="UPF0102 PROTEIN YRAN"/>
    <property type="match status" value="1"/>
</dbReference>
<protein>
    <submittedName>
        <fullName evidence="2">YraN family protein</fullName>
    </submittedName>
</protein>
<reference evidence="2" key="1">
    <citation type="submission" date="2022-11" db="EMBL/GenBank/DDBJ databases">
        <title>Robbsia betulipollinis sp. nov., isolated from pollen of birch (Betula pendula).</title>
        <authorList>
            <person name="Shi H."/>
            <person name="Ambika Manirajan B."/>
            <person name="Ratering S."/>
            <person name="Geissler-Plaum R."/>
            <person name="Schnell S."/>
        </authorList>
    </citation>
    <scope>NUCLEOTIDE SEQUENCE</scope>
    <source>
        <strain evidence="2">Bb-Pol-6</strain>
    </source>
</reference>
<keyword evidence="3" id="KW-1185">Reference proteome</keyword>
<name>A0ABT3ZT36_9BURK</name>
<dbReference type="EMBL" id="JAPMXC010000011">
    <property type="protein sequence ID" value="MCY0389713.1"/>
    <property type="molecule type" value="Genomic_DNA"/>
</dbReference>